<dbReference type="SUPFAM" id="SSF51735">
    <property type="entry name" value="NAD(P)-binding Rossmann-fold domains"/>
    <property type="match status" value="1"/>
</dbReference>
<dbReference type="Gene3D" id="3.40.50.720">
    <property type="entry name" value="NAD(P)-binding Rossmann-like Domain"/>
    <property type="match status" value="2"/>
</dbReference>
<evidence type="ECO:0000313" key="2">
    <source>
        <dbReference type="EMBL" id="GAU44321.1"/>
    </source>
</evidence>
<dbReference type="InterPro" id="IPR001509">
    <property type="entry name" value="Epimerase_deHydtase"/>
</dbReference>
<dbReference type="PANTHER" id="PTHR47481">
    <property type="match status" value="1"/>
</dbReference>
<dbReference type="OrthoDB" id="1745344at2759"/>
<evidence type="ECO:0000313" key="3">
    <source>
        <dbReference type="Proteomes" id="UP000242715"/>
    </source>
</evidence>
<dbReference type="PANTHER" id="PTHR47481:SF30">
    <property type="entry name" value="CCHC-TYPE DOMAIN-CONTAINING PROTEIN"/>
    <property type="match status" value="1"/>
</dbReference>
<proteinExistence type="predicted"/>
<reference evidence="3" key="1">
    <citation type="journal article" date="2017" name="Front. Plant Sci.">
        <title>Climate Clever Clovers: New Paradigm to Reduce the Environmental Footprint of Ruminants by Breeding Low Methanogenic Forages Utilizing Haplotype Variation.</title>
        <authorList>
            <person name="Kaur P."/>
            <person name="Appels R."/>
            <person name="Bayer P.E."/>
            <person name="Keeble-Gagnere G."/>
            <person name="Wang J."/>
            <person name="Hirakawa H."/>
            <person name="Shirasawa K."/>
            <person name="Vercoe P."/>
            <person name="Stefanova K."/>
            <person name="Durmic Z."/>
            <person name="Nichols P."/>
            <person name="Revell C."/>
            <person name="Isobe S.N."/>
            <person name="Edwards D."/>
            <person name="Erskine W."/>
        </authorList>
    </citation>
    <scope>NUCLEOTIDE SEQUENCE [LARGE SCALE GENOMIC DNA]</scope>
    <source>
        <strain evidence="3">cv. Daliak</strain>
    </source>
</reference>
<dbReference type="EMBL" id="DF974033">
    <property type="protein sequence ID" value="GAU44321.1"/>
    <property type="molecule type" value="Genomic_DNA"/>
</dbReference>
<organism evidence="2 3">
    <name type="scientific">Trifolium subterraneum</name>
    <name type="common">Subterranean clover</name>
    <dbReference type="NCBI Taxonomy" id="3900"/>
    <lineage>
        <taxon>Eukaryota</taxon>
        <taxon>Viridiplantae</taxon>
        <taxon>Streptophyta</taxon>
        <taxon>Embryophyta</taxon>
        <taxon>Tracheophyta</taxon>
        <taxon>Spermatophyta</taxon>
        <taxon>Magnoliopsida</taxon>
        <taxon>eudicotyledons</taxon>
        <taxon>Gunneridae</taxon>
        <taxon>Pentapetalae</taxon>
        <taxon>rosids</taxon>
        <taxon>fabids</taxon>
        <taxon>Fabales</taxon>
        <taxon>Fabaceae</taxon>
        <taxon>Papilionoideae</taxon>
        <taxon>50 kb inversion clade</taxon>
        <taxon>NPAAA clade</taxon>
        <taxon>Hologalegina</taxon>
        <taxon>IRL clade</taxon>
        <taxon>Trifolieae</taxon>
        <taxon>Trifolium</taxon>
    </lineage>
</organism>
<feature type="domain" description="NAD-dependent epimerase/dehydratase" evidence="1">
    <location>
        <begin position="8"/>
        <end position="84"/>
    </location>
</feature>
<gene>
    <name evidence="2" type="ORF">TSUD_305020</name>
</gene>
<sequence length="468" mass="53016">MCEGMKKVVVTGASGYLGGRLCDALLRQGYYVKALVRSTSDLSALPSSSEIVYGDITDYTSLLSAFSDCSVVFHLAALVATWHPNPSKFFSLVERFSGRLPGYIGHNKFSFCHIDDVVEGHIGAMIKGQIGESYLLTGENVSFNQIFDMAAVNTNTRKPMFTIPFWVLQTVAVLRHQWEYSCEKAKTELDYNPRSMSEGLAEIAFRVKSNRFRNSKIEAHSSSSMASPSSIHEDQNDATFTAANLPTTTKDSTKSGLTHSLTIKLDEKNFLLWSQQINGVITTHNLHRFVVNPEIPLQFASVNDRLNGKISEEYQKWLFIDQTLFTWLLSTISDSILPRVLHCKHAHEVWDKIHKHFNSVLKSRIRQLRFELKNTKKLARPISEYLLRIKSIINSLIALGEAVSEQEQVNVILDGLPEEFNPFVMMVYSRYDTPTVEDVEGLLMLQEAQFEKFRQELTNPSVSANRTW</sequence>
<dbReference type="AlphaFoldDB" id="A0A2Z6NK65"/>
<accession>A0A2Z6NK65</accession>
<dbReference type="Pfam" id="PF14223">
    <property type="entry name" value="Retrotran_gag_2"/>
    <property type="match status" value="1"/>
</dbReference>
<evidence type="ECO:0000259" key="1">
    <source>
        <dbReference type="Pfam" id="PF01370"/>
    </source>
</evidence>
<name>A0A2Z6NK65_TRISU</name>
<dbReference type="Pfam" id="PF01370">
    <property type="entry name" value="Epimerase"/>
    <property type="match status" value="1"/>
</dbReference>
<protein>
    <recommendedName>
        <fullName evidence="1">NAD-dependent epimerase/dehydratase domain-containing protein</fullName>
    </recommendedName>
</protein>
<keyword evidence="3" id="KW-1185">Reference proteome</keyword>
<dbReference type="InterPro" id="IPR036291">
    <property type="entry name" value="NAD(P)-bd_dom_sf"/>
</dbReference>
<dbReference type="Proteomes" id="UP000242715">
    <property type="component" value="Unassembled WGS sequence"/>
</dbReference>